<evidence type="ECO:0000313" key="2">
    <source>
        <dbReference type="Proteomes" id="UP001596472"/>
    </source>
</evidence>
<evidence type="ECO:0000313" key="1">
    <source>
        <dbReference type="EMBL" id="MFC7335983.1"/>
    </source>
</evidence>
<protein>
    <submittedName>
        <fullName evidence="1">Uncharacterized protein</fullName>
    </submittedName>
</protein>
<name>A0ABW2L3U6_9BACT</name>
<proteinExistence type="predicted"/>
<dbReference type="Proteomes" id="UP001596472">
    <property type="component" value="Unassembled WGS sequence"/>
</dbReference>
<dbReference type="EMBL" id="JBHTBS010000001">
    <property type="protein sequence ID" value="MFC7335983.1"/>
    <property type="molecule type" value="Genomic_DNA"/>
</dbReference>
<sequence length="45" mass="4875">MAAFQLAGLGDDFKGASSLVQADLAACFDEEVQRLTKEVVRRAFV</sequence>
<organism evidence="1 2">
    <name type="scientific">Haloferula chungangensis</name>
    <dbReference type="NCBI Taxonomy" id="1048331"/>
    <lineage>
        <taxon>Bacteria</taxon>
        <taxon>Pseudomonadati</taxon>
        <taxon>Verrucomicrobiota</taxon>
        <taxon>Verrucomicrobiia</taxon>
        <taxon>Verrucomicrobiales</taxon>
        <taxon>Verrucomicrobiaceae</taxon>
        <taxon>Haloferula</taxon>
    </lineage>
</organism>
<comment type="caution">
    <text evidence="1">The sequence shown here is derived from an EMBL/GenBank/DDBJ whole genome shotgun (WGS) entry which is preliminary data.</text>
</comment>
<accession>A0ABW2L3U6</accession>
<reference evidence="2" key="1">
    <citation type="journal article" date="2019" name="Int. J. Syst. Evol. Microbiol.">
        <title>The Global Catalogue of Microorganisms (GCM) 10K type strain sequencing project: providing services to taxonomists for standard genome sequencing and annotation.</title>
        <authorList>
            <consortium name="The Broad Institute Genomics Platform"/>
            <consortium name="The Broad Institute Genome Sequencing Center for Infectious Disease"/>
            <person name="Wu L."/>
            <person name="Ma J."/>
        </authorList>
    </citation>
    <scope>NUCLEOTIDE SEQUENCE [LARGE SCALE GENOMIC DNA]</scope>
    <source>
        <strain evidence="2">CGMCC 4.1467</strain>
    </source>
</reference>
<keyword evidence="2" id="KW-1185">Reference proteome</keyword>
<gene>
    <name evidence="1" type="ORF">ACFQY0_02235</name>
</gene>